<dbReference type="PATRIC" id="fig|1249552.3.peg.780"/>
<dbReference type="RefSeq" id="WP_058020989.1">
    <property type="nucleotide sequence ID" value="NZ_CP013189.1"/>
</dbReference>
<dbReference type="CDD" id="cd07572">
    <property type="entry name" value="nit"/>
    <property type="match status" value="1"/>
</dbReference>
<dbReference type="AlphaFoldDB" id="A0A0S2KAU2"/>
<dbReference type="InterPro" id="IPR036526">
    <property type="entry name" value="C-N_Hydrolase_sf"/>
</dbReference>
<dbReference type="SUPFAM" id="SSF56317">
    <property type="entry name" value="Carbon-nitrogen hydrolase"/>
    <property type="match status" value="1"/>
</dbReference>
<name>A0A0S2KAU2_9GAMM</name>
<organism evidence="3 4">
    <name type="scientific">Pseudohongiella spirulinae</name>
    <dbReference type="NCBI Taxonomy" id="1249552"/>
    <lineage>
        <taxon>Bacteria</taxon>
        <taxon>Pseudomonadati</taxon>
        <taxon>Pseudomonadota</taxon>
        <taxon>Gammaproteobacteria</taxon>
        <taxon>Pseudomonadales</taxon>
        <taxon>Pseudohongiellaceae</taxon>
        <taxon>Pseudohongiella</taxon>
    </lineage>
</organism>
<reference evidence="3 4" key="1">
    <citation type="submission" date="2015-11" db="EMBL/GenBank/DDBJ databases">
        <authorList>
            <person name="Zhang Y."/>
            <person name="Guo Z."/>
        </authorList>
    </citation>
    <scope>NUCLEOTIDE SEQUENCE [LARGE SCALE GENOMIC DNA]</scope>
    <source>
        <strain evidence="3 4">KCTC 32221</strain>
    </source>
</reference>
<feature type="domain" description="CN hydrolase" evidence="2">
    <location>
        <begin position="9"/>
        <end position="269"/>
    </location>
</feature>
<evidence type="ECO:0000313" key="3">
    <source>
        <dbReference type="EMBL" id="ALO45451.1"/>
    </source>
</evidence>
<accession>A0A0S2KAU2</accession>
<evidence type="ECO:0000259" key="2">
    <source>
        <dbReference type="PROSITE" id="PS50263"/>
    </source>
</evidence>
<dbReference type="PANTHER" id="PTHR23088">
    <property type="entry name" value="NITRILASE-RELATED"/>
    <property type="match status" value="1"/>
</dbReference>
<evidence type="ECO:0000256" key="1">
    <source>
        <dbReference type="ARBA" id="ARBA00022801"/>
    </source>
</evidence>
<dbReference type="KEGG" id="pspi:PS2015_775"/>
<dbReference type="Pfam" id="PF00795">
    <property type="entry name" value="CN_hydrolase"/>
    <property type="match status" value="1"/>
</dbReference>
<keyword evidence="4" id="KW-1185">Reference proteome</keyword>
<dbReference type="InterPro" id="IPR003010">
    <property type="entry name" value="C-N_Hydrolase"/>
</dbReference>
<dbReference type="EMBL" id="CP013189">
    <property type="protein sequence ID" value="ALO45451.1"/>
    <property type="molecule type" value="Genomic_DNA"/>
</dbReference>
<proteinExistence type="predicted"/>
<dbReference type="GO" id="GO:0016811">
    <property type="term" value="F:hydrolase activity, acting on carbon-nitrogen (but not peptide) bonds, in linear amides"/>
    <property type="evidence" value="ECO:0007669"/>
    <property type="project" value="InterPro"/>
</dbReference>
<dbReference type="Proteomes" id="UP000065641">
    <property type="component" value="Chromosome"/>
</dbReference>
<dbReference type="Gene3D" id="3.60.110.10">
    <property type="entry name" value="Carbon-nitrogen hydrolase"/>
    <property type="match status" value="1"/>
</dbReference>
<evidence type="ECO:0000313" key="4">
    <source>
        <dbReference type="Proteomes" id="UP000065641"/>
    </source>
</evidence>
<dbReference type="PANTHER" id="PTHR23088:SF27">
    <property type="entry name" value="DEAMINATED GLUTATHIONE AMIDASE"/>
    <property type="match status" value="1"/>
</dbReference>
<dbReference type="STRING" id="1249552.PS2015_775"/>
<dbReference type="PROSITE" id="PS50263">
    <property type="entry name" value="CN_HYDROLASE"/>
    <property type="match status" value="1"/>
</dbReference>
<dbReference type="InterPro" id="IPR045254">
    <property type="entry name" value="Nit1/2_C-N_Hydrolase"/>
</dbReference>
<protein>
    <submittedName>
        <fullName evidence="3">Putative amidohydrolase</fullName>
    </submittedName>
</protein>
<sequence length="288" mass="31950">MIEKLNFRRRVAAVQMVSTADVQSNVTSATRLIKEAADQGAKLVVLPENFAVLDGGPQTQYAEREGDLDGLLQGTMSTLSRALGVYIVAGTIPLITRPAPQGADPEILEDGRVRPASLVFDPDGQIIARYDKMHLFDVEVGDKQARYAESDSFEAGDQIVVTDTAVARLGLSICYDLRFPELYRHLLREQAELITVPAAFTRVTGEAHWEVLLRARAIENQSYVIGCGQGGVHNEKRETFGHTMIVDPWGKVLAMQETGEGVVCADIDLEKLYEIRRKMPVFSHRRIR</sequence>
<gene>
    <name evidence="3" type="ORF">PS2015_775</name>
</gene>
<dbReference type="OrthoDB" id="9811121at2"/>
<keyword evidence="1 3" id="KW-0378">Hydrolase</keyword>